<evidence type="ECO:0000313" key="3">
    <source>
        <dbReference type="Proteomes" id="UP000034462"/>
    </source>
</evidence>
<dbReference type="Proteomes" id="UP000034462">
    <property type="component" value="Unassembled WGS sequence"/>
</dbReference>
<proteinExistence type="predicted"/>
<dbReference type="EMBL" id="LCPH01000004">
    <property type="protein sequence ID" value="KKU93074.1"/>
    <property type="molecule type" value="Genomic_DNA"/>
</dbReference>
<comment type="caution">
    <text evidence="2">The sequence shown here is derived from an EMBL/GenBank/DDBJ whole genome shotgun (WGS) entry which is preliminary data.</text>
</comment>
<name>A0A837IQQ5_9BACT</name>
<dbReference type="AlphaFoldDB" id="A0A837IQQ5"/>
<gene>
    <name evidence="2" type="ORF">UY25_C0004G0114</name>
</gene>
<accession>A0A837IQQ5</accession>
<evidence type="ECO:0000256" key="1">
    <source>
        <dbReference type="SAM" id="Phobius"/>
    </source>
</evidence>
<keyword evidence="1" id="KW-1133">Transmembrane helix</keyword>
<keyword evidence="1" id="KW-0472">Membrane</keyword>
<reference evidence="2 3" key="1">
    <citation type="journal article" date="2015" name="Nature">
        <title>rRNA introns, odd ribosomes, and small enigmatic genomes across a large radiation of phyla.</title>
        <authorList>
            <person name="Brown C.T."/>
            <person name="Hug L.A."/>
            <person name="Thomas B.C."/>
            <person name="Sharon I."/>
            <person name="Castelle C.J."/>
            <person name="Singh A."/>
            <person name="Wilkins M.J."/>
            <person name="Williams K.H."/>
            <person name="Banfield J.F."/>
        </authorList>
    </citation>
    <scope>NUCLEOTIDE SEQUENCE [LARGE SCALE GENOMIC DNA]</scope>
</reference>
<keyword evidence="1" id="KW-0812">Transmembrane</keyword>
<evidence type="ECO:0000313" key="2">
    <source>
        <dbReference type="EMBL" id="KKU93074.1"/>
    </source>
</evidence>
<organism evidence="2 3">
    <name type="scientific">Candidatus Yanofskybacteria bacterium GW2011_GWC1_48_11</name>
    <dbReference type="NCBI Taxonomy" id="1619027"/>
    <lineage>
        <taxon>Bacteria</taxon>
        <taxon>Candidatus Yanofskyibacteriota</taxon>
    </lineage>
</organism>
<protein>
    <submittedName>
        <fullName evidence="2">Uncharacterized protein</fullName>
    </submittedName>
</protein>
<feature type="transmembrane region" description="Helical" evidence="1">
    <location>
        <begin position="12"/>
        <end position="34"/>
    </location>
</feature>
<sequence>MEENKEESKKHSAGRTWQVVALFLAGFLITGALVSSPDSKNDSLEPGEVVLEEAVLPSDGVVLPVVWGRLGSQMTEAGVIEKEKFLALYGQRGGLTDEERALLEGKDNGYLTINSQNAGALLNLLWALGLANDNPILKEGPMVSPQYGGDAGRFASTGGWTLSRGDAMDHYSKHAFVVLSREQQALVERVANNIYRPCCGNSTYFPDCNHGMAMLGLLELMASQGVSEEEMYRAALQVNSYWFPDTYLTIAQYFANRGIAWDKVSAREVLGAAYSSAQGYQRILAEVQPIQFQGGGSCGV</sequence>